<dbReference type="PANTHER" id="PTHR10029:SF3">
    <property type="entry name" value="ACYLPHOSPHATASE-RELATED"/>
    <property type="match status" value="1"/>
</dbReference>
<evidence type="ECO:0000256" key="3">
    <source>
        <dbReference type="ARBA" id="ARBA00022801"/>
    </source>
</evidence>
<evidence type="ECO:0000256" key="4">
    <source>
        <dbReference type="ARBA" id="ARBA00047645"/>
    </source>
</evidence>
<feature type="active site" evidence="5">
    <location>
        <position position="38"/>
    </location>
</feature>
<dbReference type="InterPro" id="IPR001792">
    <property type="entry name" value="Acylphosphatase-like_dom"/>
</dbReference>
<name>A0ABN6M3G1_9BACT</name>
<dbReference type="PROSITE" id="PS00151">
    <property type="entry name" value="ACYLPHOSPHATASE_2"/>
    <property type="match status" value="1"/>
</dbReference>
<keyword evidence="3 5" id="KW-0378">Hydrolase</keyword>
<comment type="similarity">
    <text evidence="1 7">Belongs to the acylphosphatase family.</text>
</comment>
<evidence type="ECO:0000313" key="9">
    <source>
        <dbReference type="EMBL" id="BDD87439.1"/>
    </source>
</evidence>
<keyword evidence="10" id="KW-1185">Reference proteome</keyword>
<evidence type="ECO:0000256" key="5">
    <source>
        <dbReference type="PROSITE-ProRule" id="PRU00520"/>
    </source>
</evidence>
<protein>
    <recommendedName>
        <fullName evidence="2 5">Acylphosphatase</fullName>
        <ecNumber evidence="2 5">3.6.1.7</ecNumber>
    </recommendedName>
</protein>
<feature type="active site" evidence="5">
    <location>
        <position position="20"/>
    </location>
</feature>
<dbReference type="EC" id="3.6.1.7" evidence="2 5"/>
<gene>
    <name evidence="9" type="primary">acyP</name>
    <name evidence="9" type="ORF">DPPLL_18040</name>
</gene>
<dbReference type="InterPro" id="IPR017968">
    <property type="entry name" value="Acylphosphatase_CS"/>
</dbReference>
<dbReference type="PROSITE" id="PS51160">
    <property type="entry name" value="ACYLPHOSPHATASE_3"/>
    <property type="match status" value="1"/>
</dbReference>
<dbReference type="SUPFAM" id="SSF54975">
    <property type="entry name" value="Acylphosphatase/BLUF domain-like"/>
    <property type="match status" value="1"/>
</dbReference>
<evidence type="ECO:0000256" key="2">
    <source>
        <dbReference type="ARBA" id="ARBA00012150"/>
    </source>
</evidence>
<dbReference type="PROSITE" id="PS00150">
    <property type="entry name" value="ACYLPHOSPHATASE_1"/>
    <property type="match status" value="1"/>
</dbReference>
<dbReference type="InterPro" id="IPR020456">
    <property type="entry name" value="Acylphosphatase"/>
</dbReference>
<dbReference type="Pfam" id="PF00708">
    <property type="entry name" value="Acylphosphatase"/>
    <property type="match status" value="1"/>
</dbReference>
<dbReference type="Proteomes" id="UP000830055">
    <property type="component" value="Chromosome"/>
</dbReference>
<feature type="domain" description="Acylphosphatase-like" evidence="8">
    <location>
        <begin position="5"/>
        <end position="92"/>
    </location>
</feature>
<evidence type="ECO:0000256" key="7">
    <source>
        <dbReference type="RuleBase" id="RU004168"/>
    </source>
</evidence>
<reference evidence="9 10" key="1">
    <citation type="submission" date="2022-01" db="EMBL/GenBank/DDBJ databases">
        <title>Desulfofustis limnae sp. nov., a novel mesophilic sulfate-reducing bacterium isolated from marsh soil.</title>
        <authorList>
            <person name="Watanabe M."/>
            <person name="Takahashi A."/>
            <person name="Kojima H."/>
            <person name="Fukui M."/>
        </authorList>
    </citation>
    <scope>NUCLEOTIDE SEQUENCE [LARGE SCALE GENOMIC DNA]</scope>
    <source>
        <strain evidence="9 10">PPLL</strain>
    </source>
</reference>
<proteinExistence type="inferred from homology"/>
<comment type="catalytic activity">
    <reaction evidence="4 5 6">
        <text>an acyl phosphate + H2O = a carboxylate + phosphate + H(+)</text>
        <dbReference type="Rhea" id="RHEA:14965"/>
        <dbReference type="ChEBI" id="CHEBI:15377"/>
        <dbReference type="ChEBI" id="CHEBI:15378"/>
        <dbReference type="ChEBI" id="CHEBI:29067"/>
        <dbReference type="ChEBI" id="CHEBI:43474"/>
        <dbReference type="ChEBI" id="CHEBI:59918"/>
        <dbReference type="EC" id="3.6.1.7"/>
    </reaction>
</comment>
<evidence type="ECO:0000259" key="8">
    <source>
        <dbReference type="PROSITE" id="PS51160"/>
    </source>
</evidence>
<sequence length="92" mass="10501">MEQKVIKARVSGIVQGVCFREYTRRTATHLGLRGWVKNCSDGTVETVFGGTPDQVQEMIDWLHRGSPHSHVERVHIQSVETELDPLPFRIVF</sequence>
<accession>A0ABN6M3G1</accession>
<dbReference type="InterPro" id="IPR036046">
    <property type="entry name" value="Acylphosphatase-like_dom_sf"/>
</dbReference>
<dbReference type="EMBL" id="AP025516">
    <property type="protein sequence ID" value="BDD87439.1"/>
    <property type="molecule type" value="Genomic_DNA"/>
</dbReference>
<dbReference type="PRINTS" id="PR00112">
    <property type="entry name" value="ACYLPHPHTASE"/>
</dbReference>
<evidence type="ECO:0000313" key="10">
    <source>
        <dbReference type="Proteomes" id="UP000830055"/>
    </source>
</evidence>
<evidence type="ECO:0000256" key="6">
    <source>
        <dbReference type="RuleBase" id="RU000553"/>
    </source>
</evidence>
<dbReference type="RefSeq" id="WP_284154465.1">
    <property type="nucleotide sequence ID" value="NZ_AP025516.1"/>
</dbReference>
<dbReference type="PANTHER" id="PTHR10029">
    <property type="entry name" value="ACYLPHOSPHATASE"/>
    <property type="match status" value="1"/>
</dbReference>
<dbReference type="Gene3D" id="3.30.70.100">
    <property type="match status" value="1"/>
</dbReference>
<organism evidence="9 10">
    <name type="scientific">Desulfofustis limnaeus</name>
    <dbReference type="NCBI Taxonomy" id="2740163"/>
    <lineage>
        <taxon>Bacteria</taxon>
        <taxon>Pseudomonadati</taxon>
        <taxon>Thermodesulfobacteriota</taxon>
        <taxon>Desulfobulbia</taxon>
        <taxon>Desulfobulbales</taxon>
        <taxon>Desulfocapsaceae</taxon>
        <taxon>Desulfofustis</taxon>
    </lineage>
</organism>
<evidence type="ECO:0000256" key="1">
    <source>
        <dbReference type="ARBA" id="ARBA00005614"/>
    </source>
</evidence>